<feature type="transmembrane region" description="Helical" evidence="1">
    <location>
        <begin position="112"/>
        <end position="131"/>
    </location>
</feature>
<dbReference type="RefSeq" id="WP_338202337.1">
    <property type="nucleotide sequence ID" value="NZ_JAEKNR010000136.1"/>
</dbReference>
<protein>
    <submittedName>
        <fullName evidence="2">DUF4386 domain-containing protein</fullName>
    </submittedName>
</protein>
<dbReference type="EMBL" id="JAEKNR010000136">
    <property type="protein sequence ID" value="MBJ7599015.1"/>
    <property type="molecule type" value="Genomic_DNA"/>
</dbReference>
<gene>
    <name evidence="2" type="ORF">JF922_13145</name>
</gene>
<dbReference type="Pfam" id="PF14329">
    <property type="entry name" value="DUF4386"/>
    <property type="match status" value="1"/>
</dbReference>
<comment type="caution">
    <text evidence="2">The sequence shown here is derived from an EMBL/GenBank/DDBJ whole genome shotgun (WGS) entry which is preliminary data.</text>
</comment>
<reference evidence="2" key="1">
    <citation type="submission" date="2020-10" db="EMBL/GenBank/DDBJ databases">
        <title>Ca. Dormibacterota MAGs.</title>
        <authorList>
            <person name="Montgomery K."/>
        </authorList>
    </citation>
    <scope>NUCLEOTIDE SEQUENCE [LARGE SCALE GENOMIC DNA]</scope>
    <source>
        <strain evidence="2">SC8812_S17_10</strain>
    </source>
</reference>
<keyword evidence="1" id="KW-0812">Transmembrane</keyword>
<keyword evidence="3" id="KW-1185">Reference proteome</keyword>
<organism evidence="2 3">
    <name type="scientific">Candidatus Nephthysia bennettiae</name>
    <dbReference type="NCBI Taxonomy" id="3127016"/>
    <lineage>
        <taxon>Bacteria</taxon>
        <taxon>Bacillati</taxon>
        <taxon>Candidatus Dormiibacterota</taxon>
        <taxon>Candidatus Dormibacteria</taxon>
        <taxon>Candidatus Dormibacterales</taxon>
        <taxon>Candidatus Dormibacteraceae</taxon>
        <taxon>Candidatus Nephthysia</taxon>
    </lineage>
</organism>
<dbReference type="InterPro" id="IPR025495">
    <property type="entry name" value="DUF4386"/>
</dbReference>
<evidence type="ECO:0000313" key="3">
    <source>
        <dbReference type="Proteomes" id="UP000612893"/>
    </source>
</evidence>
<feature type="transmembrane region" description="Helical" evidence="1">
    <location>
        <begin position="12"/>
        <end position="31"/>
    </location>
</feature>
<keyword evidence="1" id="KW-1133">Transmembrane helix</keyword>
<keyword evidence="1" id="KW-0472">Membrane</keyword>
<proteinExistence type="predicted"/>
<accession>A0A934N3D4</accession>
<evidence type="ECO:0000256" key="1">
    <source>
        <dbReference type="SAM" id="Phobius"/>
    </source>
</evidence>
<feature type="transmembrane region" description="Helical" evidence="1">
    <location>
        <begin position="138"/>
        <end position="157"/>
    </location>
</feature>
<feature type="transmembrane region" description="Helical" evidence="1">
    <location>
        <begin position="163"/>
        <end position="186"/>
    </location>
</feature>
<feature type="transmembrane region" description="Helical" evidence="1">
    <location>
        <begin position="51"/>
        <end position="74"/>
    </location>
</feature>
<name>A0A934N3D4_9BACT</name>
<feature type="transmembrane region" description="Helical" evidence="1">
    <location>
        <begin position="86"/>
        <end position="106"/>
    </location>
</feature>
<feature type="transmembrane region" description="Helical" evidence="1">
    <location>
        <begin position="198"/>
        <end position="219"/>
    </location>
</feature>
<dbReference type="Proteomes" id="UP000612893">
    <property type="component" value="Unassembled WGS sequence"/>
</dbReference>
<dbReference type="AlphaFoldDB" id="A0A934N3D4"/>
<sequence length="237" mass="25141">MNSPRRLARTAGVLYLLVGIFGGFALAYVYPRIYVAGDATRTAGNLVANSGLVRLGVVADLFQATLVVFVAITLYQLLKHVNRSMAGTMVVLAAIGVGINCLTAVFEFEGLRVATGAAGVAGSNALVLLLIDTQHYGVFAQQIFYGLWLAPMGYLAYKSSGMFPRWLGVALVVGAVSYLVDLLWVFLLPDIGKQFHGFISIPSAIAEVSMVLYLLVIGVRTAKPEERTVAAAAAVPG</sequence>
<evidence type="ECO:0000313" key="2">
    <source>
        <dbReference type="EMBL" id="MBJ7599015.1"/>
    </source>
</evidence>